<dbReference type="Pfam" id="PF00668">
    <property type="entry name" value="Condensation"/>
    <property type="match status" value="1"/>
</dbReference>
<reference evidence="2 3" key="1">
    <citation type="submission" date="2020-01" db="EMBL/GenBank/DDBJ databases">
        <title>Draft genome sequence of Aspergillus udagawae IFM 53868.</title>
        <authorList>
            <person name="Takahashi H."/>
            <person name="Yaguchi T."/>
        </authorList>
    </citation>
    <scope>NUCLEOTIDE SEQUENCE [LARGE SCALE GENOMIC DNA]</scope>
    <source>
        <strain evidence="2 3">IFM 53868</strain>
    </source>
</reference>
<dbReference type="SUPFAM" id="SSF52777">
    <property type="entry name" value="CoA-dependent acyltransferases"/>
    <property type="match status" value="1"/>
</dbReference>
<dbReference type="PANTHER" id="PTHR45527">
    <property type="entry name" value="NONRIBOSOMAL PEPTIDE SYNTHETASE"/>
    <property type="match status" value="1"/>
</dbReference>
<dbReference type="PANTHER" id="PTHR45527:SF1">
    <property type="entry name" value="FATTY ACID SYNTHASE"/>
    <property type="match status" value="1"/>
</dbReference>
<dbReference type="InterPro" id="IPR001242">
    <property type="entry name" value="Condensation_dom"/>
</dbReference>
<proteinExistence type="predicted"/>
<gene>
    <name evidence="2" type="ORF">IFM53868_04269</name>
</gene>
<evidence type="ECO:0000313" key="3">
    <source>
        <dbReference type="Proteomes" id="UP000465266"/>
    </source>
</evidence>
<feature type="domain" description="Condensation" evidence="1">
    <location>
        <begin position="272"/>
        <end position="452"/>
    </location>
</feature>
<dbReference type="SUPFAM" id="SSF56801">
    <property type="entry name" value="Acetyl-CoA synthetase-like"/>
    <property type="match status" value="1"/>
</dbReference>
<keyword evidence="3" id="KW-1185">Reference proteome</keyword>
<protein>
    <submittedName>
        <fullName evidence="2">Nonribosomal peptide synthetase 12</fullName>
    </submittedName>
</protein>
<accession>A0ABQ1AMU5</accession>
<dbReference type="InterPro" id="IPR045851">
    <property type="entry name" value="AMP-bd_C_sf"/>
</dbReference>
<dbReference type="Proteomes" id="UP000465266">
    <property type="component" value="Unassembled WGS sequence"/>
</dbReference>
<comment type="caution">
    <text evidence="2">The sequence shown here is derived from an EMBL/GenBank/DDBJ whole genome shotgun (WGS) entry which is preliminary data.</text>
</comment>
<sequence>MAPSATIDADLQWERWTPNCHPRLQKTRQSVAQRDPQRVSRTGCRFPKFYFRHHRLVPIGAVGELLLEEPMVGPGYLTNAVGTEKVFLPAPAFVTEARGLQRGNRRVYRSGDLMRYNPDGSLVYIGRKGSQVKLHGRRIELGEVETHVQSVLGSELSVIVELVTPNEDPDNMVLVAFVHLVKEEGVHEEPLETEDSPLIASPTADLQSQVADAIVKLHDRIPRFHALPRSPRPWPYLLLLAQLSTPFQENSASSAARIAAAQNIPMPNLPRGITTANLVEAATAWVMHRHGSPTDLILGQTITGRSIAVPIDTVLGVCLNFIPFRVTLPPASTIMDPLKHVQQQSSTTLSYVFMDFSDIVRHCSNWPQETRLPGVVQHQNVDQARKLALPDAGITASAWAPFIPPLGLWIMSTPQGSSLQVVFCTNEQVMSRSTAKELVDEIVRSLLFLGAGPTESSTLSVDNMLYVAVGLGLRLAYF</sequence>
<evidence type="ECO:0000313" key="2">
    <source>
        <dbReference type="EMBL" id="GFF84801.1"/>
    </source>
</evidence>
<dbReference type="EMBL" id="BLKG01000037">
    <property type="protein sequence ID" value="GFF84801.1"/>
    <property type="molecule type" value="Genomic_DNA"/>
</dbReference>
<name>A0ABQ1AMU5_9EURO</name>
<dbReference type="Gene3D" id="3.30.559.30">
    <property type="entry name" value="Nonribosomal peptide synthetase, condensation domain"/>
    <property type="match status" value="1"/>
</dbReference>
<dbReference type="Gene3D" id="2.30.38.10">
    <property type="entry name" value="Luciferase, Domain 3"/>
    <property type="match status" value="1"/>
</dbReference>
<dbReference type="Gene3D" id="3.30.300.30">
    <property type="match status" value="1"/>
</dbReference>
<evidence type="ECO:0000259" key="1">
    <source>
        <dbReference type="Pfam" id="PF00668"/>
    </source>
</evidence>
<organism evidence="2 3">
    <name type="scientific">Aspergillus udagawae</name>
    <dbReference type="NCBI Taxonomy" id="91492"/>
    <lineage>
        <taxon>Eukaryota</taxon>
        <taxon>Fungi</taxon>
        <taxon>Dikarya</taxon>
        <taxon>Ascomycota</taxon>
        <taxon>Pezizomycotina</taxon>
        <taxon>Eurotiomycetes</taxon>
        <taxon>Eurotiomycetidae</taxon>
        <taxon>Eurotiales</taxon>
        <taxon>Aspergillaceae</taxon>
        <taxon>Aspergillus</taxon>
        <taxon>Aspergillus subgen. Fumigati</taxon>
    </lineage>
</organism>